<feature type="transmembrane region" description="Helical" evidence="7">
    <location>
        <begin position="6"/>
        <end position="26"/>
    </location>
</feature>
<feature type="domain" description="Glycine transporter" evidence="8">
    <location>
        <begin position="98"/>
        <end position="171"/>
    </location>
</feature>
<evidence type="ECO:0000256" key="7">
    <source>
        <dbReference type="SAM" id="Phobius"/>
    </source>
</evidence>
<keyword evidence="3" id="KW-1003">Cell membrane</keyword>
<dbReference type="EMBL" id="DSRP01000663">
    <property type="protein sequence ID" value="HGG93166.1"/>
    <property type="molecule type" value="Genomic_DNA"/>
</dbReference>
<gene>
    <name evidence="9" type="ORF">ENR59_09490</name>
</gene>
<dbReference type="AlphaFoldDB" id="A0A7C4AHX0"/>
<keyword evidence="4 7" id="KW-0812">Transmembrane</keyword>
<organism evidence="9">
    <name type="scientific">Fundidesulfovibrio putealis</name>
    <dbReference type="NCBI Taxonomy" id="270496"/>
    <lineage>
        <taxon>Bacteria</taxon>
        <taxon>Pseudomonadati</taxon>
        <taxon>Thermodesulfobacteriota</taxon>
        <taxon>Desulfovibrionia</taxon>
        <taxon>Desulfovibrionales</taxon>
        <taxon>Desulfovibrionaceae</taxon>
        <taxon>Fundidesulfovibrio</taxon>
    </lineage>
</organism>
<dbReference type="Pfam" id="PF03458">
    <property type="entry name" value="Gly_transporter"/>
    <property type="match status" value="2"/>
</dbReference>
<dbReference type="InterPro" id="IPR005115">
    <property type="entry name" value="Gly_transporter"/>
</dbReference>
<feature type="transmembrane region" description="Helical" evidence="7">
    <location>
        <begin position="33"/>
        <end position="52"/>
    </location>
</feature>
<proteinExistence type="inferred from homology"/>
<reference evidence="9" key="1">
    <citation type="journal article" date="2020" name="mSystems">
        <title>Genome- and Community-Level Interaction Insights into Carbon Utilization and Element Cycling Functions of Hydrothermarchaeota in Hydrothermal Sediment.</title>
        <authorList>
            <person name="Zhou Z."/>
            <person name="Liu Y."/>
            <person name="Xu W."/>
            <person name="Pan J."/>
            <person name="Luo Z.H."/>
            <person name="Li M."/>
        </authorList>
    </citation>
    <scope>NUCLEOTIDE SEQUENCE [LARGE SCALE GENOMIC DNA]</scope>
    <source>
        <strain evidence="9">SpSt-413</strain>
    </source>
</reference>
<evidence type="ECO:0000256" key="1">
    <source>
        <dbReference type="ARBA" id="ARBA00004651"/>
    </source>
</evidence>
<evidence type="ECO:0000259" key="8">
    <source>
        <dbReference type="Pfam" id="PF03458"/>
    </source>
</evidence>
<evidence type="ECO:0000256" key="4">
    <source>
        <dbReference type="ARBA" id="ARBA00022692"/>
    </source>
</evidence>
<evidence type="ECO:0000256" key="5">
    <source>
        <dbReference type="ARBA" id="ARBA00022989"/>
    </source>
</evidence>
<comment type="subcellular location">
    <subcellularLocation>
        <location evidence="1">Cell membrane</location>
        <topology evidence="1">Multi-pass membrane protein</topology>
    </subcellularLocation>
</comment>
<dbReference type="PANTHER" id="PTHR30506">
    <property type="entry name" value="INNER MEMBRANE PROTEIN"/>
    <property type="match status" value="1"/>
</dbReference>
<keyword evidence="6 7" id="KW-0472">Membrane</keyword>
<comment type="caution">
    <text evidence="9">The sequence shown here is derived from an EMBL/GenBank/DDBJ whole genome shotgun (WGS) entry which is preliminary data.</text>
</comment>
<evidence type="ECO:0000256" key="6">
    <source>
        <dbReference type="ARBA" id="ARBA00023136"/>
    </source>
</evidence>
<evidence type="ECO:0000256" key="2">
    <source>
        <dbReference type="ARBA" id="ARBA00008193"/>
    </source>
</evidence>
<dbReference type="PANTHER" id="PTHR30506:SF3">
    <property type="entry name" value="UPF0126 INNER MEMBRANE PROTEIN YADS-RELATED"/>
    <property type="match status" value="1"/>
</dbReference>
<accession>A0A7C4AHX0</accession>
<feature type="transmembrane region" description="Helical" evidence="7">
    <location>
        <begin position="155"/>
        <end position="171"/>
    </location>
</feature>
<keyword evidence="5 7" id="KW-1133">Transmembrane helix</keyword>
<name>A0A7C4AHX0_9BACT</name>
<comment type="similarity">
    <text evidence="2">Belongs to the UPF0126 family.</text>
</comment>
<sequence>MDAQSFQLPLFFDLAAVFLMAITGAIEAIRRQFDIIGLCVLALATGVGGALIRDGIFLQNGVPAVLVDDRYMITVAAAAALGLAFGTRAVISTRLIDLVDAAALGAYAVVGAEKTLGLGLGVVPAVLVGVVNACGGGVLRDLFVGERPMVFKPGQFYAFAALIGCLVYVPLRRHSGLEPMTAALISIGVTFGLRVLSLKLDLSTAPLREKGILSSNSRRRKIGRRGS</sequence>
<dbReference type="GO" id="GO:0005886">
    <property type="term" value="C:plasma membrane"/>
    <property type="evidence" value="ECO:0007669"/>
    <property type="project" value="UniProtKB-SubCell"/>
</dbReference>
<feature type="transmembrane region" description="Helical" evidence="7">
    <location>
        <begin position="72"/>
        <end position="91"/>
    </location>
</feature>
<protein>
    <submittedName>
        <fullName evidence="9">Trimeric intracellular cation channel family protein</fullName>
    </submittedName>
</protein>
<evidence type="ECO:0000313" key="9">
    <source>
        <dbReference type="EMBL" id="HGG93166.1"/>
    </source>
</evidence>
<feature type="transmembrane region" description="Helical" evidence="7">
    <location>
        <begin position="122"/>
        <end position="143"/>
    </location>
</feature>
<evidence type="ECO:0000256" key="3">
    <source>
        <dbReference type="ARBA" id="ARBA00022475"/>
    </source>
</evidence>
<feature type="domain" description="Glycine transporter" evidence="8">
    <location>
        <begin position="11"/>
        <end position="84"/>
    </location>
</feature>